<evidence type="ECO:0000313" key="3">
    <source>
        <dbReference type="Proteomes" id="UP000602284"/>
    </source>
</evidence>
<keyword evidence="1" id="KW-1133">Transmembrane helix</keyword>
<sequence length="273" mass="31240">MRRATPRQEEIQMKYLRLMKEFLRAAVVEEMEYRSNFFANVLSTVSGLFVSLLTLQVFFNQTQAIGGWSFEQVLVLLGIFNALDGVVKMVLRPNIGRIVQHIRKGTLDLILTKPVDSQFYVSFRHILFWPITDVLMGLGLVVYAAVKMNLAFTASHLLWFALMFLAALVTLYGIWMVLMTMSFWFVKVENLTFLFTSLFETARFPVQVYKGILRALLTYVFPVAVLTTFPAAGLIGKLTWTDAVISFIIAIVIVFVARWFWKQALRNYTSASS</sequence>
<feature type="transmembrane region" description="Helical" evidence="1">
    <location>
        <begin position="126"/>
        <end position="146"/>
    </location>
</feature>
<comment type="caution">
    <text evidence="2">The sequence shown here is derived from an EMBL/GenBank/DDBJ whole genome shotgun (WGS) entry which is preliminary data.</text>
</comment>
<accession>A0ABS1J817</accession>
<feature type="transmembrane region" description="Helical" evidence="1">
    <location>
        <begin position="243"/>
        <end position="261"/>
    </location>
</feature>
<gene>
    <name evidence="2" type="ORF">JJB07_06935</name>
</gene>
<dbReference type="Pfam" id="PF06182">
    <property type="entry name" value="ABC2_membrane_6"/>
    <property type="match status" value="1"/>
</dbReference>
<name>A0ABS1J817_9BACL</name>
<keyword evidence="3" id="KW-1185">Reference proteome</keyword>
<reference evidence="2 3" key="1">
    <citation type="submission" date="2021-01" db="EMBL/GenBank/DDBJ databases">
        <title>Tumebacillus sp. strain ITR2 16S ribosomal RNA gene Genome sequencing and assembly.</title>
        <authorList>
            <person name="Kang M."/>
        </authorList>
    </citation>
    <scope>NUCLEOTIDE SEQUENCE [LARGE SCALE GENOMIC DNA]</scope>
    <source>
        <strain evidence="2 3">ITR2</strain>
    </source>
</reference>
<feature type="transmembrane region" description="Helical" evidence="1">
    <location>
        <begin position="37"/>
        <end position="59"/>
    </location>
</feature>
<organism evidence="2 3">
    <name type="scientific">Tumebacillus amylolyticus</name>
    <dbReference type="NCBI Taxonomy" id="2801339"/>
    <lineage>
        <taxon>Bacteria</taxon>
        <taxon>Bacillati</taxon>
        <taxon>Bacillota</taxon>
        <taxon>Bacilli</taxon>
        <taxon>Bacillales</taxon>
        <taxon>Alicyclobacillaceae</taxon>
        <taxon>Tumebacillus</taxon>
    </lineage>
</organism>
<feature type="transmembrane region" description="Helical" evidence="1">
    <location>
        <begin position="212"/>
        <end position="231"/>
    </location>
</feature>
<feature type="transmembrane region" description="Helical" evidence="1">
    <location>
        <begin position="158"/>
        <end position="186"/>
    </location>
</feature>
<dbReference type="Proteomes" id="UP000602284">
    <property type="component" value="Unassembled WGS sequence"/>
</dbReference>
<dbReference type="PANTHER" id="PTHR36833:SF2">
    <property type="entry name" value="SLR0610 PROTEIN"/>
    <property type="match status" value="1"/>
</dbReference>
<keyword evidence="1" id="KW-0812">Transmembrane</keyword>
<proteinExistence type="predicted"/>
<evidence type="ECO:0000313" key="2">
    <source>
        <dbReference type="EMBL" id="MBL0386377.1"/>
    </source>
</evidence>
<dbReference type="PANTHER" id="PTHR36833">
    <property type="entry name" value="SLR0610 PROTEIN-RELATED"/>
    <property type="match status" value="1"/>
</dbReference>
<protein>
    <submittedName>
        <fullName evidence="2">ABC-2 family transporter protein</fullName>
    </submittedName>
</protein>
<dbReference type="InterPro" id="IPR010390">
    <property type="entry name" value="ABC-2_transporter-like"/>
</dbReference>
<keyword evidence="1" id="KW-0472">Membrane</keyword>
<dbReference type="EMBL" id="JAEQNB010000002">
    <property type="protein sequence ID" value="MBL0386377.1"/>
    <property type="molecule type" value="Genomic_DNA"/>
</dbReference>
<evidence type="ECO:0000256" key="1">
    <source>
        <dbReference type="SAM" id="Phobius"/>
    </source>
</evidence>